<evidence type="ECO:0000259" key="14">
    <source>
        <dbReference type="PROSITE" id="PS50880"/>
    </source>
</evidence>
<keyword evidence="11 12" id="KW-0804">Transcription</keyword>
<keyword evidence="7 12" id="KW-0863">Zinc-finger</keyword>
<dbReference type="InterPro" id="IPR019475">
    <property type="entry name" value="DNA_primase_DnaB-bd"/>
</dbReference>
<dbReference type="SUPFAM" id="SSF57783">
    <property type="entry name" value="Zinc beta-ribbon"/>
    <property type="match status" value="1"/>
</dbReference>
<evidence type="ECO:0000256" key="13">
    <source>
        <dbReference type="SAM" id="MobiDB-lite"/>
    </source>
</evidence>
<dbReference type="InterPro" id="IPR002694">
    <property type="entry name" value="Znf_CHC2"/>
</dbReference>
<reference evidence="15 16" key="1">
    <citation type="submission" date="2024-04" db="EMBL/GenBank/DDBJ databases">
        <title>Human intestinal bacterial collection.</title>
        <authorList>
            <person name="Pauvert C."/>
            <person name="Hitch T.C.A."/>
            <person name="Clavel T."/>
        </authorList>
    </citation>
    <scope>NUCLEOTIDE SEQUENCE [LARGE SCALE GENOMIC DNA]</scope>
    <source>
        <strain evidence="15 16">CLA-AA-H197</strain>
    </source>
</reference>
<dbReference type="Pfam" id="PF13155">
    <property type="entry name" value="Toprim_2"/>
    <property type="match status" value="1"/>
</dbReference>
<feature type="domain" description="Toprim" evidence="14">
    <location>
        <begin position="255"/>
        <end position="333"/>
    </location>
</feature>
<evidence type="ECO:0000256" key="7">
    <source>
        <dbReference type="ARBA" id="ARBA00022771"/>
    </source>
</evidence>
<sequence>MITDEDKERVRQATDLVALVAETVELRQRGQEFWGCCPFHGEKNPSFKVNPNTGLWHCFGCGEGGDVFSYVQKRENLEFPDAIRYLADRAGIELAEERGGQRGPRRNRLIECLTEAESFYSTMLMRSRSEGAAQARAYFAGRGFGSDVCRRWGLGYAPGRGALVAHLRQKGFSAREIVAADLAVDRSGRPSDRFYERVMFPIHDELGRTIAFGGRIMGKKKDVAKYVNTRDTAVFNKGKHLFAYDRAKQTMAATGQAIVCEGYTDVIAMHEAGFTNAVAALGTAFRLDHVKLMERQRVHRITCMFDGDAAGQRAAERAVRYIDKTTAEFRCVVLPNDMDPMEFLAARGADELRPILEAAEPLMDFVFAKRLEGLDLSVPGRRVAALKDMASLLAPLKHSVLLDEYATRLADTLGLEVEDAKRAIREAPVQDADDERLRRGGGPQGAARGSGARRQAAAPARKPRAQAGSSWDDGVPMDAYDVVPVTEAGGWDVPPEYGAPLEAASAAPVSPRLESLSADERLQVFSERELLCALAARPDEVRPYADRIASFSWTDSRHEAMAWAMLSAPEGSSPAEVVAAAAGVVPEAPSILSGGRALEGREMPDERKLSVVMDTVELGSCRRRIREIRVRLRSLSKGAPDGESEGLFEEATSLQLRVNELVRKLSSSSND</sequence>
<dbReference type="SMART" id="SM00400">
    <property type="entry name" value="ZnF_CHCC"/>
    <property type="match status" value="1"/>
</dbReference>
<keyword evidence="5 12" id="KW-0235">DNA replication</keyword>
<dbReference type="InterPro" id="IPR034151">
    <property type="entry name" value="TOPRIM_DnaG_bac"/>
</dbReference>
<dbReference type="InterPro" id="IPR006171">
    <property type="entry name" value="TOPRIM_dom"/>
</dbReference>
<comment type="subunit">
    <text evidence="12">Monomer. Interacts with DnaB.</text>
</comment>
<dbReference type="SUPFAM" id="SSF56731">
    <property type="entry name" value="DNA primase core"/>
    <property type="match status" value="1"/>
</dbReference>
<dbReference type="SMART" id="SM00493">
    <property type="entry name" value="TOPRIM"/>
    <property type="match status" value="1"/>
</dbReference>
<comment type="catalytic activity">
    <reaction evidence="12">
        <text>ssDNA + n NTP = ssDNA/pppN(pN)n-1 hybrid + (n-1) diphosphate.</text>
        <dbReference type="EC" id="2.7.7.101"/>
    </reaction>
</comment>
<comment type="function">
    <text evidence="12">RNA polymerase that catalyzes the synthesis of short RNA molecules used as primers for DNA polymerase during DNA replication.</text>
</comment>
<keyword evidence="9" id="KW-0460">Magnesium</keyword>
<evidence type="ECO:0000256" key="6">
    <source>
        <dbReference type="ARBA" id="ARBA00022723"/>
    </source>
</evidence>
<feature type="compositionally biased region" description="Low complexity" evidence="13">
    <location>
        <begin position="445"/>
        <end position="468"/>
    </location>
</feature>
<keyword evidence="4 12" id="KW-0548">Nucleotidyltransferase</keyword>
<dbReference type="InterPro" id="IPR036977">
    <property type="entry name" value="DNA_primase_Znf_CHC2"/>
</dbReference>
<protein>
    <recommendedName>
        <fullName evidence="12">DNA primase</fullName>
        <ecNumber evidence="12">2.7.7.101</ecNumber>
    </recommendedName>
</protein>
<dbReference type="Proteomes" id="UP001478817">
    <property type="component" value="Unassembled WGS sequence"/>
</dbReference>
<evidence type="ECO:0000256" key="4">
    <source>
        <dbReference type="ARBA" id="ARBA00022695"/>
    </source>
</evidence>
<feature type="region of interest" description="Disordered" evidence="13">
    <location>
        <begin position="426"/>
        <end position="473"/>
    </location>
</feature>
<dbReference type="NCBIfam" id="TIGR01391">
    <property type="entry name" value="dnaG"/>
    <property type="match status" value="1"/>
</dbReference>
<gene>
    <name evidence="12 15" type="primary">dnaG</name>
    <name evidence="15" type="ORF">AAAT05_07760</name>
</gene>
<evidence type="ECO:0000313" key="15">
    <source>
        <dbReference type="EMBL" id="MEQ2638232.1"/>
    </source>
</evidence>
<dbReference type="Gene3D" id="3.40.1360.10">
    <property type="match status" value="1"/>
</dbReference>
<evidence type="ECO:0000256" key="10">
    <source>
        <dbReference type="ARBA" id="ARBA00023125"/>
    </source>
</evidence>
<keyword evidence="1 12" id="KW-0240">DNA-directed RNA polymerase</keyword>
<evidence type="ECO:0000256" key="11">
    <source>
        <dbReference type="ARBA" id="ARBA00023163"/>
    </source>
</evidence>
<keyword evidence="8 12" id="KW-0862">Zinc</keyword>
<dbReference type="PROSITE" id="PS50880">
    <property type="entry name" value="TOPRIM"/>
    <property type="match status" value="1"/>
</dbReference>
<dbReference type="EC" id="2.7.7.101" evidence="12"/>
<keyword evidence="6 12" id="KW-0479">Metal-binding</keyword>
<comment type="similarity">
    <text evidence="12">Belongs to the DnaG primase family.</text>
</comment>
<organism evidence="15 16">
    <name type="scientific">Paratractidigestivibacter faecalis</name>
    <dbReference type="NCBI Taxonomy" id="2292441"/>
    <lineage>
        <taxon>Bacteria</taxon>
        <taxon>Bacillati</taxon>
        <taxon>Actinomycetota</taxon>
        <taxon>Coriobacteriia</taxon>
        <taxon>Coriobacteriales</taxon>
        <taxon>Atopobiaceae</taxon>
        <taxon>Paratractidigestivibacter</taxon>
    </lineage>
</organism>
<dbReference type="InterPro" id="IPR030846">
    <property type="entry name" value="DnaG_bac"/>
</dbReference>
<dbReference type="EMBL" id="JBBNGS010000014">
    <property type="protein sequence ID" value="MEQ2638232.1"/>
    <property type="molecule type" value="Genomic_DNA"/>
</dbReference>
<dbReference type="PANTHER" id="PTHR30313:SF2">
    <property type="entry name" value="DNA PRIMASE"/>
    <property type="match status" value="1"/>
</dbReference>
<keyword evidence="16" id="KW-1185">Reference proteome</keyword>
<dbReference type="InterPro" id="IPR006295">
    <property type="entry name" value="DNA_primase_DnaG"/>
</dbReference>
<evidence type="ECO:0000313" key="16">
    <source>
        <dbReference type="Proteomes" id="UP001478817"/>
    </source>
</evidence>
<dbReference type="PANTHER" id="PTHR30313">
    <property type="entry name" value="DNA PRIMASE"/>
    <property type="match status" value="1"/>
</dbReference>
<evidence type="ECO:0000256" key="3">
    <source>
        <dbReference type="ARBA" id="ARBA00022679"/>
    </source>
</evidence>
<dbReference type="HAMAP" id="MF_00974">
    <property type="entry name" value="DNA_primase_DnaG"/>
    <property type="match status" value="1"/>
</dbReference>
<dbReference type="CDD" id="cd03364">
    <property type="entry name" value="TOPRIM_DnaG_primases"/>
    <property type="match status" value="1"/>
</dbReference>
<evidence type="ECO:0000256" key="5">
    <source>
        <dbReference type="ARBA" id="ARBA00022705"/>
    </source>
</evidence>
<evidence type="ECO:0000256" key="2">
    <source>
        <dbReference type="ARBA" id="ARBA00022515"/>
    </source>
</evidence>
<evidence type="ECO:0000256" key="8">
    <source>
        <dbReference type="ARBA" id="ARBA00022833"/>
    </source>
</evidence>
<evidence type="ECO:0000256" key="9">
    <source>
        <dbReference type="ARBA" id="ARBA00022842"/>
    </source>
</evidence>
<dbReference type="RefSeq" id="WP_349182875.1">
    <property type="nucleotide sequence ID" value="NZ_JBBNGS010000014.1"/>
</dbReference>
<dbReference type="Pfam" id="PF08275">
    <property type="entry name" value="DNAG_N"/>
    <property type="match status" value="1"/>
</dbReference>
<keyword evidence="10 12" id="KW-0238">DNA-binding</keyword>
<comment type="caution">
    <text evidence="15">The sequence shown here is derived from an EMBL/GenBank/DDBJ whole genome shotgun (WGS) entry which is preliminary data.</text>
</comment>
<name>A0ABV1IH50_9ACTN</name>
<proteinExistence type="inferred from homology"/>
<evidence type="ECO:0000256" key="12">
    <source>
        <dbReference type="HAMAP-Rule" id="MF_00974"/>
    </source>
</evidence>
<keyword evidence="2 12" id="KW-0639">Primosome</keyword>
<dbReference type="InterPro" id="IPR050219">
    <property type="entry name" value="DnaG_primase"/>
</dbReference>
<accession>A0ABV1IH50</accession>
<dbReference type="InterPro" id="IPR037068">
    <property type="entry name" value="DNA_primase_core_N_sf"/>
</dbReference>
<comment type="cofactor">
    <cofactor evidence="12">
        <name>Zn(2+)</name>
        <dbReference type="ChEBI" id="CHEBI:29105"/>
    </cofactor>
    <text evidence="12">Binds 1 zinc ion per monomer.</text>
</comment>
<keyword evidence="3 12" id="KW-0808">Transferase</keyword>
<comment type="domain">
    <text evidence="12">Contains an N-terminal zinc-binding domain, a central core domain that contains the primase activity, and a C-terminal DnaB-binding domain.</text>
</comment>
<dbReference type="Pfam" id="PF10410">
    <property type="entry name" value="DnaB_bind"/>
    <property type="match status" value="1"/>
</dbReference>
<dbReference type="Pfam" id="PF01807">
    <property type="entry name" value="Zn_ribbon_DnaG"/>
    <property type="match status" value="1"/>
</dbReference>
<dbReference type="Gene3D" id="3.90.980.10">
    <property type="entry name" value="DNA primase, catalytic core, N-terminal domain"/>
    <property type="match status" value="1"/>
</dbReference>
<dbReference type="Gene3D" id="3.90.580.10">
    <property type="entry name" value="Zinc finger, CHC2-type domain"/>
    <property type="match status" value="1"/>
</dbReference>
<evidence type="ECO:0000256" key="1">
    <source>
        <dbReference type="ARBA" id="ARBA00022478"/>
    </source>
</evidence>
<dbReference type="InterPro" id="IPR013264">
    <property type="entry name" value="DNAG_N"/>
</dbReference>
<feature type="zinc finger region" description="CHC2-type" evidence="12">
    <location>
        <begin position="37"/>
        <end position="61"/>
    </location>
</feature>